<dbReference type="AlphaFoldDB" id="A0AAG5CN73"/>
<evidence type="ECO:0000313" key="2">
    <source>
        <dbReference type="Proteomes" id="UP000075880"/>
    </source>
</evidence>
<evidence type="ECO:0000313" key="1">
    <source>
        <dbReference type="EnsemblMetazoa" id="ENSAATROPP000049"/>
    </source>
</evidence>
<reference evidence="2" key="1">
    <citation type="submission" date="2021-09" db="EMBL/GenBank/DDBJ databases">
        <authorList>
            <consortium name="Infravec"/>
            <person name="Campbell I L."/>
            <person name="Maslen G."/>
            <person name="Yates A."/>
        </authorList>
    </citation>
    <scope>NUCLEOTIDE SEQUENCE [LARGE SCALE GENOMIC DNA]</scope>
    <source>
        <strain evidence="2">Infravec2 EBRE</strain>
    </source>
</reference>
<dbReference type="EnsemblMetazoa" id="ENSAATROPT000052">
    <property type="protein sequence ID" value="ENSAATROPP000048"/>
    <property type="gene ID" value="ENSAATROPG000046"/>
</dbReference>
<proteinExistence type="predicted"/>
<sequence>MNDNAKQLMENVETVEGFLENREVEGQFREQHEEDDERISAVSTEEEKVVVRSLFSASQPNCIKYLNYIRTAEAFIKQPELWEKHKDTFLAVVHNQFQELAKAQDDTVALMNEIINHYKIKLSEDDSYRHFIGSLFAKITVSDQFNNAEGIV</sequence>
<keyword evidence="2" id="KW-1185">Reference proteome</keyword>
<protein>
    <submittedName>
        <fullName evidence="1">Uncharacterized protein</fullName>
    </submittedName>
</protein>
<reference evidence="1" key="2">
    <citation type="submission" date="2024-04" db="UniProtKB">
        <authorList>
            <consortium name="EnsemblMetazoa"/>
        </authorList>
    </citation>
    <scope>IDENTIFICATION</scope>
    <source>
        <strain evidence="1">EBRO</strain>
    </source>
</reference>
<dbReference type="Proteomes" id="UP000075880">
    <property type="component" value="Unassembled WGS sequence"/>
</dbReference>
<accession>A0AAG5CN73</accession>
<name>A0AAG5CN73_ANOAO</name>
<organism evidence="1 2">
    <name type="scientific">Anopheles atroparvus</name>
    <name type="common">European mosquito</name>
    <dbReference type="NCBI Taxonomy" id="41427"/>
    <lineage>
        <taxon>Eukaryota</taxon>
        <taxon>Metazoa</taxon>
        <taxon>Ecdysozoa</taxon>
        <taxon>Arthropoda</taxon>
        <taxon>Hexapoda</taxon>
        <taxon>Insecta</taxon>
        <taxon>Pterygota</taxon>
        <taxon>Neoptera</taxon>
        <taxon>Endopterygota</taxon>
        <taxon>Diptera</taxon>
        <taxon>Nematocera</taxon>
        <taxon>Culicoidea</taxon>
        <taxon>Culicidae</taxon>
        <taxon>Anophelinae</taxon>
        <taxon>Anopheles</taxon>
    </lineage>
</organism>
<dbReference type="EnsemblMetazoa" id="ENSAATROPT000053">
    <property type="protein sequence ID" value="ENSAATROPP000049"/>
    <property type="gene ID" value="ENSAATROPG000046"/>
</dbReference>